<feature type="domain" description="F-box associated beta-propeller type 1" evidence="1">
    <location>
        <begin position="37"/>
        <end position="141"/>
    </location>
</feature>
<gene>
    <name evidence="2" type="ORF">MERR_LOCUS38480</name>
</gene>
<dbReference type="OrthoDB" id="10559284at2759"/>
<evidence type="ECO:0000313" key="3">
    <source>
        <dbReference type="Proteomes" id="UP000467841"/>
    </source>
</evidence>
<proteinExistence type="predicted"/>
<reference evidence="2" key="1">
    <citation type="submission" date="2020-01" db="EMBL/GenBank/DDBJ databases">
        <authorList>
            <person name="Mishra B."/>
        </authorList>
    </citation>
    <scope>NUCLEOTIDE SEQUENCE [LARGE SCALE GENOMIC DNA]</scope>
</reference>
<organism evidence="2 3">
    <name type="scientific">Microthlaspi erraticum</name>
    <dbReference type="NCBI Taxonomy" id="1685480"/>
    <lineage>
        <taxon>Eukaryota</taxon>
        <taxon>Viridiplantae</taxon>
        <taxon>Streptophyta</taxon>
        <taxon>Embryophyta</taxon>
        <taxon>Tracheophyta</taxon>
        <taxon>Spermatophyta</taxon>
        <taxon>Magnoliopsida</taxon>
        <taxon>eudicotyledons</taxon>
        <taxon>Gunneridae</taxon>
        <taxon>Pentapetalae</taxon>
        <taxon>rosids</taxon>
        <taxon>malvids</taxon>
        <taxon>Brassicales</taxon>
        <taxon>Brassicaceae</taxon>
        <taxon>Coluteocarpeae</taxon>
        <taxon>Microthlaspi</taxon>
    </lineage>
</organism>
<dbReference type="NCBIfam" id="TIGR01640">
    <property type="entry name" value="F_box_assoc_1"/>
    <property type="match status" value="1"/>
</dbReference>
<evidence type="ECO:0000259" key="1">
    <source>
        <dbReference type="Pfam" id="PF07734"/>
    </source>
</evidence>
<keyword evidence="3" id="KW-1185">Reference proteome</keyword>
<dbReference type="Proteomes" id="UP000467841">
    <property type="component" value="Unassembled WGS sequence"/>
</dbReference>
<dbReference type="AlphaFoldDB" id="A0A6D2KA67"/>
<sequence length="159" mass="18247">MSLLLKSFTATDNCYAPTGAMSMFGTRVRVKPNGSQPKSVGTKHQKYALGFANNKSSENYKILRVLHYDETLEMEIYEFNSGSWRVLDSDNQDFKIHQCGISLKGNTYWLASNNEDDEEDLTKYFLISFDFTTERFGTLGHISAFRLMVILSIHCRYLL</sequence>
<protein>
    <recommendedName>
        <fullName evidence="1">F-box associated beta-propeller type 1 domain-containing protein</fullName>
    </recommendedName>
</protein>
<dbReference type="InterPro" id="IPR006527">
    <property type="entry name" value="F-box-assoc_dom_typ1"/>
</dbReference>
<dbReference type="InterPro" id="IPR017451">
    <property type="entry name" value="F-box-assoc_interact_dom"/>
</dbReference>
<dbReference type="Pfam" id="PF07734">
    <property type="entry name" value="FBA_1"/>
    <property type="match status" value="1"/>
</dbReference>
<evidence type="ECO:0000313" key="2">
    <source>
        <dbReference type="EMBL" id="CAA7051245.1"/>
    </source>
</evidence>
<accession>A0A6D2KA67</accession>
<name>A0A6D2KA67_9BRAS</name>
<comment type="caution">
    <text evidence="2">The sequence shown here is derived from an EMBL/GenBank/DDBJ whole genome shotgun (WGS) entry which is preliminary data.</text>
</comment>
<dbReference type="EMBL" id="CACVBM020001473">
    <property type="protein sequence ID" value="CAA7051245.1"/>
    <property type="molecule type" value="Genomic_DNA"/>
</dbReference>